<dbReference type="AlphaFoldDB" id="A0A2U8FWS7"/>
<evidence type="ECO:0000313" key="3">
    <source>
        <dbReference type="Proteomes" id="UP000244892"/>
    </source>
</evidence>
<feature type="compositionally biased region" description="Basic and acidic residues" evidence="1">
    <location>
        <begin position="80"/>
        <end position="97"/>
    </location>
</feature>
<geneLocation type="plasmid" evidence="3">
    <name>ptb101</name>
</geneLocation>
<dbReference type="KEGG" id="aon:DEH84_18010"/>
<feature type="compositionally biased region" description="Low complexity" evidence="1">
    <location>
        <begin position="18"/>
        <end position="48"/>
    </location>
</feature>
<evidence type="ECO:0000256" key="1">
    <source>
        <dbReference type="SAM" id="MobiDB-lite"/>
    </source>
</evidence>
<protein>
    <submittedName>
        <fullName evidence="2">Uncharacterized protein</fullName>
    </submittedName>
</protein>
<dbReference type="EMBL" id="CP029211">
    <property type="protein sequence ID" value="AWI55483.1"/>
    <property type="molecule type" value="Genomic_DNA"/>
</dbReference>
<feature type="region of interest" description="Disordered" evidence="1">
    <location>
        <begin position="1"/>
        <end position="103"/>
    </location>
</feature>
<accession>A0A2U8FWS7</accession>
<sequence>MATLTPNTPSGSPDQKPTEAAVLPVAPAVAPTPAKKASSAKAPARTPAKVAKKSTGTPVSARKTAPKASAAPVPAPSATKAEKPSKPGKSVKADKPAKPPKAAKIKMVRDSFTMPSDEWALIDQVKLRALEWRMPVKKSEVLRAALHALMGLSDARLKETLAGLAPIKKGRPSKA</sequence>
<reference evidence="2 3" key="1">
    <citation type="submission" date="2018-05" db="EMBL/GenBank/DDBJ databases">
        <title>complete genome sequence of Aquabacterium olei NBRC 110486.</title>
        <authorList>
            <person name="Tang B."/>
            <person name="Chang J."/>
            <person name="Zhang L."/>
            <person name="Yang H."/>
        </authorList>
    </citation>
    <scope>NUCLEOTIDE SEQUENCE [LARGE SCALE GENOMIC DNA]</scope>
    <source>
        <strain evidence="2 3">NBRC 110486</strain>
        <plasmid evidence="3">Plasmid ptb101</plasmid>
    </source>
</reference>
<dbReference type="RefSeq" id="WP_109038594.1">
    <property type="nucleotide sequence ID" value="NZ_CP029211.1"/>
</dbReference>
<feature type="compositionally biased region" description="Low complexity" evidence="1">
    <location>
        <begin position="66"/>
        <end position="79"/>
    </location>
</feature>
<name>A0A2U8FWS7_9BURK</name>
<evidence type="ECO:0000313" key="2">
    <source>
        <dbReference type="EMBL" id="AWI55483.1"/>
    </source>
</evidence>
<keyword evidence="3" id="KW-1185">Reference proteome</keyword>
<gene>
    <name evidence="2" type="ORF">DEH84_18010</name>
</gene>
<dbReference type="OrthoDB" id="9182647at2"/>
<feature type="compositionally biased region" description="Polar residues" evidence="1">
    <location>
        <begin position="1"/>
        <end position="15"/>
    </location>
</feature>
<organism evidence="2 3">
    <name type="scientific">Aquabacterium olei</name>
    <dbReference type="NCBI Taxonomy" id="1296669"/>
    <lineage>
        <taxon>Bacteria</taxon>
        <taxon>Pseudomonadati</taxon>
        <taxon>Pseudomonadota</taxon>
        <taxon>Betaproteobacteria</taxon>
        <taxon>Burkholderiales</taxon>
        <taxon>Aquabacterium</taxon>
    </lineage>
</organism>
<proteinExistence type="predicted"/>
<dbReference type="Proteomes" id="UP000244892">
    <property type="component" value="Plasmid pTB101"/>
</dbReference>
<keyword evidence="2" id="KW-0614">Plasmid</keyword>